<gene>
    <name evidence="1" type="ORF">UFOVP978_43</name>
</gene>
<evidence type="ECO:0000313" key="1">
    <source>
        <dbReference type="EMBL" id="CAB4176573.1"/>
    </source>
</evidence>
<sequence length="230" mass="26206">MTNVLLSEIVVEEEDFDFDPDEDVYENYGLPGVRHSYKATTEDVSAIAEWFRKRRHSLEQYGPNANHICIKPVYETHPIPKEAWEALSYFRGLKGKGKIPRNRISSSEVLVRAEGNGNNDWVVGHYYQANYNSEYETVGVFQCLPSWDLSGSYDQSYASHVFSSRGPAGSEFDLLAANSKEISVSSELAGHRFAAIAIFLEDYIGSKLLFYDYLGWANNRNRYAQEEEDD</sequence>
<accession>A0A6J5PXC0</accession>
<reference evidence="1" key="1">
    <citation type="submission" date="2020-05" db="EMBL/GenBank/DDBJ databases">
        <authorList>
            <person name="Chiriac C."/>
            <person name="Salcher M."/>
            <person name="Ghai R."/>
            <person name="Kavagutti S V."/>
        </authorList>
    </citation>
    <scope>NUCLEOTIDE SEQUENCE</scope>
</reference>
<dbReference type="EMBL" id="LR796937">
    <property type="protein sequence ID" value="CAB4176573.1"/>
    <property type="molecule type" value="Genomic_DNA"/>
</dbReference>
<organism evidence="1">
    <name type="scientific">uncultured Caudovirales phage</name>
    <dbReference type="NCBI Taxonomy" id="2100421"/>
    <lineage>
        <taxon>Viruses</taxon>
        <taxon>Duplodnaviria</taxon>
        <taxon>Heunggongvirae</taxon>
        <taxon>Uroviricota</taxon>
        <taxon>Caudoviricetes</taxon>
        <taxon>Peduoviridae</taxon>
        <taxon>Maltschvirus</taxon>
        <taxon>Maltschvirus maltsch</taxon>
    </lineage>
</organism>
<proteinExistence type="predicted"/>
<name>A0A6J5PXC0_9CAUD</name>
<protein>
    <submittedName>
        <fullName evidence="1">Uncharacterized protein</fullName>
    </submittedName>
</protein>